<evidence type="ECO:0000313" key="7">
    <source>
        <dbReference type="Proteomes" id="UP000070186"/>
    </source>
</evidence>
<gene>
    <name evidence="6" type="ORF">AT959_00360</name>
</gene>
<evidence type="ECO:0000256" key="4">
    <source>
        <dbReference type="ARBA" id="ARBA00023163"/>
    </source>
</evidence>
<dbReference type="SUPFAM" id="SSF52172">
    <property type="entry name" value="CheY-like"/>
    <property type="match status" value="1"/>
</dbReference>
<dbReference type="SUPFAM" id="SSF46689">
    <property type="entry name" value="Homeodomain-like"/>
    <property type="match status" value="1"/>
</dbReference>
<dbReference type="CDD" id="cd00009">
    <property type="entry name" value="AAA"/>
    <property type="match status" value="1"/>
</dbReference>
<dbReference type="Pfam" id="PF25601">
    <property type="entry name" value="AAA_lid_14"/>
    <property type="match status" value="1"/>
</dbReference>
<dbReference type="SMART" id="SM00382">
    <property type="entry name" value="AAA"/>
    <property type="match status" value="1"/>
</dbReference>
<dbReference type="InterPro" id="IPR003593">
    <property type="entry name" value="AAA+_ATPase"/>
</dbReference>
<keyword evidence="2" id="KW-0067">ATP-binding</keyword>
<dbReference type="Proteomes" id="UP000070186">
    <property type="component" value="Unassembled WGS sequence"/>
</dbReference>
<evidence type="ECO:0000256" key="2">
    <source>
        <dbReference type="ARBA" id="ARBA00022840"/>
    </source>
</evidence>
<keyword evidence="7" id="KW-1185">Reference proteome</keyword>
<reference evidence="6 7" key="1">
    <citation type="submission" date="2015-12" db="EMBL/GenBank/DDBJ databases">
        <title>Nitrous oxide reduction kinetics distinguish bacteria harboring typical versus atypical NosZ.</title>
        <authorList>
            <person name="Yoon S."/>
            <person name="Nissen S."/>
            <person name="Park D."/>
            <person name="Sanford R.A."/>
            <person name="Loeffler F.E."/>
        </authorList>
    </citation>
    <scope>NUCLEOTIDE SEQUENCE [LARGE SCALE GENOMIC DNA]</scope>
    <source>
        <strain evidence="6 7">ATCC BAA-841</strain>
    </source>
</reference>
<accession>A0A133XP36</accession>
<dbReference type="PANTHER" id="PTHR32071">
    <property type="entry name" value="TRANSCRIPTIONAL REGULATORY PROTEIN"/>
    <property type="match status" value="1"/>
</dbReference>
<sequence>MTTGSVVLIDPQSYISQQIQKLVIENINFFCVESTADAKNLLSRQPCSVGLVILDPSLKDSLEEVESLVVATSKTEWIALVAPAFMEMAHVRSFVANAFYDYHTLPVDLQRLLMTIGHACGIAHLRLSLAKSKKENADPGHFGIHGNSAIMQTFFQRLDKVINADLAVLIGGETGTGKELVAQAIHGHSRRSKGPFVAVNCGAVPQNLIQSELFGHERGAFTGAQQRKIGSIEAANGGVLFLDEIGDLPLNLQANLLRVLQERTITRLGSTQPVPVDFRIIAATHVDLQQAIQNGSFREDLYYRLSVIQLDLPPLRSRDGDVPLLAEVIFKRLSANNPHCRANGFTSQALRVMSTYRWPGNVRELINRIHRAVILCEGKLIGVSDLGLDAYVDIPEAKTLEDARASLDRSILEISLRNNGNNVSRAARQLGVSRVTFYRMMNKHNIAATH</sequence>
<dbReference type="Gene3D" id="1.10.8.60">
    <property type="match status" value="1"/>
</dbReference>
<comment type="caution">
    <text evidence="6">The sequence shown here is derived from an EMBL/GenBank/DDBJ whole genome shotgun (WGS) entry which is preliminary data.</text>
</comment>
<evidence type="ECO:0000313" key="6">
    <source>
        <dbReference type="EMBL" id="KXB32691.1"/>
    </source>
</evidence>
<dbReference type="InterPro" id="IPR045343">
    <property type="entry name" value="VpsR"/>
</dbReference>
<dbReference type="RefSeq" id="WP_066879233.1">
    <property type="nucleotide sequence ID" value="NZ_LODL01000002.1"/>
</dbReference>
<feature type="domain" description="Sigma-54 factor interaction" evidence="5">
    <location>
        <begin position="144"/>
        <end position="374"/>
    </location>
</feature>
<keyword evidence="1" id="KW-0547">Nucleotide-binding</keyword>
<dbReference type="PROSITE" id="PS00688">
    <property type="entry name" value="SIGMA54_INTERACT_3"/>
    <property type="match status" value="1"/>
</dbReference>
<evidence type="ECO:0000256" key="3">
    <source>
        <dbReference type="ARBA" id="ARBA00023015"/>
    </source>
</evidence>
<dbReference type="FunFam" id="3.40.50.300:FF:000006">
    <property type="entry name" value="DNA-binding transcriptional regulator NtrC"/>
    <property type="match status" value="1"/>
</dbReference>
<dbReference type="GO" id="GO:0043565">
    <property type="term" value="F:sequence-specific DNA binding"/>
    <property type="evidence" value="ECO:0007669"/>
    <property type="project" value="InterPro"/>
</dbReference>
<dbReference type="Pfam" id="PF02954">
    <property type="entry name" value="HTH_8"/>
    <property type="match status" value="1"/>
</dbReference>
<dbReference type="Pfam" id="PF00158">
    <property type="entry name" value="Sigma54_activat"/>
    <property type="match status" value="1"/>
</dbReference>
<dbReference type="InterPro" id="IPR025944">
    <property type="entry name" value="Sigma_54_int_dom_CS"/>
</dbReference>
<dbReference type="PROSITE" id="PS00675">
    <property type="entry name" value="SIGMA54_INTERACT_1"/>
    <property type="match status" value="1"/>
</dbReference>
<dbReference type="AlphaFoldDB" id="A0A133XP36"/>
<dbReference type="PROSITE" id="PS50045">
    <property type="entry name" value="SIGMA54_INTERACT_4"/>
    <property type="match status" value="1"/>
</dbReference>
<dbReference type="InterPro" id="IPR027417">
    <property type="entry name" value="P-loop_NTPase"/>
</dbReference>
<dbReference type="EMBL" id="LODL01000002">
    <property type="protein sequence ID" value="KXB32691.1"/>
    <property type="molecule type" value="Genomic_DNA"/>
</dbReference>
<dbReference type="InterPro" id="IPR002078">
    <property type="entry name" value="Sigma_54_int"/>
</dbReference>
<name>A0A133XP36_9RHOO</name>
<dbReference type="InterPro" id="IPR058031">
    <property type="entry name" value="AAA_lid_NorR"/>
</dbReference>
<dbReference type="Gene3D" id="3.40.50.300">
    <property type="entry name" value="P-loop containing nucleotide triphosphate hydrolases"/>
    <property type="match status" value="1"/>
</dbReference>
<dbReference type="InterPro" id="IPR002197">
    <property type="entry name" value="HTH_Fis"/>
</dbReference>
<evidence type="ECO:0000259" key="5">
    <source>
        <dbReference type="PROSITE" id="PS50045"/>
    </source>
</evidence>
<dbReference type="Pfam" id="PF20161">
    <property type="entry name" value="VpsR"/>
    <property type="match status" value="1"/>
</dbReference>
<keyword evidence="4" id="KW-0804">Transcription</keyword>
<evidence type="ECO:0000256" key="1">
    <source>
        <dbReference type="ARBA" id="ARBA00022741"/>
    </source>
</evidence>
<dbReference type="InterPro" id="IPR011006">
    <property type="entry name" value="CheY-like_superfamily"/>
</dbReference>
<keyword evidence="3" id="KW-0805">Transcription regulation</keyword>
<dbReference type="GO" id="GO:0005524">
    <property type="term" value="F:ATP binding"/>
    <property type="evidence" value="ECO:0007669"/>
    <property type="project" value="UniProtKB-KW"/>
</dbReference>
<proteinExistence type="predicted"/>
<dbReference type="InterPro" id="IPR009057">
    <property type="entry name" value="Homeodomain-like_sf"/>
</dbReference>
<dbReference type="GO" id="GO:0006355">
    <property type="term" value="P:regulation of DNA-templated transcription"/>
    <property type="evidence" value="ECO:0007669"/>
    <property type="project" value="InterPro"/>
</dbReference>
<dbReference type="Gene3D" id="1.10.10.60">
    <property type="entry name" value="Homeodomain-like"/>
    <property type="match status" value="1"/>
</dbReference>
<dbReference type="SUPFAM" id="SSF52540">
    <property type="entry name" value="P-loop containing nucleoside triphosphate hydrolases"/>
    <property type="match status" value="1"/>
</dbReference>
<dbReference type="PRINTS" id="PR01590">
    <property type="entry name" value="HTHFIS"/>
</dbReference>
<dbReference type="InterPro" id="IPR025662">
    <property type="entry name" value="Sigma_54_int_dom_ATP-bd_1"/>
</dbReference>
<dbReference type="PANTHER" id="PTHR32071:SF120">
    <property type="entry name" value="TRANSCRIPTIONAL REGULATOR-RELATED"/>
    <property type="match status" value="1"/>
</dbReference>
<organism evidence="6 7">
    <name type="scientific">Dechloromonas denitrificans</name>
    <dbReference type="NCBI Taxonomy" id="281362"/>
    <lineage>
        <taxon>Bacteria</taxon>
        <taxon>Pseudomonadati</taxon>
        <taxon>Pseudomonadota</taxon>
        <taxon>Betaproteobacteria</taxon>
        <taxon>Rhodocyclales</taxon>
        <taxon>Azonexaceae</taxon>
        <taxon>Dechloromonas</taxon>
    </lineage>
</organism>
<dbReference type="STRING" id="281362.AT959_00360"/>
<protein>
    <recommendedName>
        <fullName evidence="5">Sigma-54 factor interaction domain-containing protein</fullName>
    </recommendedName>
</protein>